<dbReference type="Proteomes" id="UP000616724">
    <property type="component" value="Unassembled WGS sequence"/>
</dbReference>
<organism evidence="2 3">
    <name type="scientific">Planobispora longispora</name>
    <dbReference type="NCBI Taxonomy" id="28887"/>
    <lineage>
        <taxon>Bacteria</taxon>
        <taxon>Bacillati</taxon>
        <taxon>Actinomycetota</taxon>
        <taxon>Actinomycetes</taxon>
        <taxon>Streptosporangiales</taxon>
        <taxon>Streptosporangiaceae</taxon>
        <taxon>Planobispora</taxon>
    </lineage>
</organism>
<accession>A0A8J3RWE0</accession>
<evidence type="ECO:0000256" key="1">
    <source>
        <dbReference type="SAM" id="MobiDB-lite"/>
    </source>
</evidence>
<proteinExistence type="predicted"/>
<dbReference type="EMBL" id="BOOH01000048">
    <property type="protein sequence ID" value="GIH79423.1"/>
    <property type="molecule type" value="Genomic_DNA"/>
</dbReference>
<keyword evidence="3" id="KW-1185">Reference proteome</keyword>
<evidence type="ECO:0000313" key="3">
    <source>
        <dbReference type="Proteomes" id="UP000616724"/>
    </source>
</evidence>
<reference evidence="2 3" key="1">
    <citation type="submission" date="2021-01" db="EMBL/GenBank/DDBJ databases">
        <title>Whole genome shotgun sequence of Planobispora longispora NBRC 13918.</title>
        <authorList>
            <person name="Komaki H."/>
            <person name="Tamura T."/>
        </authorList>
    </citation>
    <scope>NUCLEOTIDE SEQUENCE [LARGE SCALE GENOMIC DNA]</scope>
    <source>
        <strain evidence="2 3">NBRC 13918</strain>
    </source>
</reference>
<dbReference type="RefSeq" id="WP_203893885.1">
    <property type="nucleotide sequence ID" value="NZ_BOOH01000048.1"/>
</dbReference>
<evidence type="ECO:0000313" key="2">
    <source>
        <dbReference type="EMBL" id="GIH79423.1"/>
    </source>
</evidence>
<feature type="compositionally biased region" description="Low complexity" evidence="1">
    <location>
        <begin position="49"/>
        <end position="59"/>
    </location>
</feature>
<comment type="caution">
    <text evidence="2">The sequence shown here is derived from an EMBL/GenBank/DDBJ whole genome shotgun (WGS) entry which is preliminary data.</text>
</comment>
<gene>
    <name evidence="2" type="ORF">Plo01_58520</name>
</gene>
<dbReference type="AlphaFoldDB" id="A0A8J3RWE0"/>
<feature type="region of interest" description="Disordered" evidence="1">
    <location>
        <begin position="48"/>
        <end position="89"/>
    </location>
</feature>
<sequence>MGAADPVQAGQRGVLQGEPDEAGQRAGRFGEAVQAFAGQIHLGDRIRCGQSRGQQSGQSEEPADGHAAIRGNGEIPSARSDRTGSRRFAGRRGRLTLLVTL</sequence>
<name>A0A8J3RWE0_9ACTN</name>
<protein>
    <submittedName>
        <fullName evidence="2">Uncharacterized protein</fullName>
    </submittedName>
</protein>
<feature type="region of interest" description="Disordered" evidence="1">
    <location>
        <begin position="1"/>
        <end position="26"/>
    </location>
</feature>